<evidence type="ECO:0000313" key="3">
    <source>
        <dbReference type="Proteomes" id="UP001073227"/>
    </source>
</evidence>
<reference evidence="2" key="1">
    <citation type="submission" date="2022-10" db="EMBL/GenBank/DDBJ databases">
        <title>Hoeflea sp. G2-23, isolated from marine algae.</title>
        <authorList>
            <person name="Kristyanto S."/>
            <person name="Kim J.M."/>
            <person name="Jeon C.O."/>
        </authorList>
    </citation>
    <scope>NUCLEOTIDE SEQUENCE</scope>
    <source>
        <strain evidence="2">G2-23</strain>
    </source>
</reference>
<dbReference type="Pfam" id="PF08239">
    <property type="entry name" value="SH3_3"/>
    <property type="match status" value="1"/>
</dbReference>
<evidence type="ECO:0000259" key="1">
    <source>
        <dbReference type="PROSITE" id="PS51781"/>
    </source>
</evidence>
<accession>A0ABT3ZE31</accession>
<proteinExistence type="predicted"/>
<dbReference type="PANTHER" id="PTHR34408:SF1">
    <property type="entry name" value="GLYCOSYL HYDROLASE FAMILY 19 DOMAIN-CONTAINING PROTEIN HI_1415"/>
    <property type="match status" value="1"/>
</dbReference>
<comment type="caution">
    <text evidence="2">The sequence shown here is derived from an EMBL/GenBank/DDBJ whole genome shotgun (WGS) entry which is preliminary data.</text>
</comment>
<evidence type="ECO:0000313" key="2">
    <source>
        <dbReference type="EMBL" id="MCY0149554.1"/>
    </source>
</evidence>
<sequence>MGSVVLRIVVLLGAVLFSAVNVIAETRTVHSPGDGYLNLRSGPGTTYPVVMAMDHGSKVQLIGQSGAWSQVRHETGLAGWAFGKYLVERDLSMTGEQQTFVGIGVVNSPNDGFLNLRNGAGSDHFVIMRMKHGSTVQIISRSGKWSKLRHETGQVGWAYSKYLSGRSPSNSGNADRRDGASDIYKALIGALAKSLLEKPQPGENATHERMCSFRDYDCEGSCNYPPPCHAPQCLNP</sequence>
<dbReference type="Pfam" id="PF06347">
    <property type="entry name" value="SH3_4"/>
    <property type="match status" value="1"/>
</dbReference>
<dbReference type="InterPro" id="IPR052354">
    <property type="entry name" value="Cell_Wall_Dynamics_Protein"/>
</dbReference>
<dbReference type="SMART" id="SM00287">
    <property type="entry name" value="SH3b"/>
    <property type="match status" value="2"/>
</dbReference>
<dbReference type="EMBL" id="JAOVZR010000001">
    <property type="protein sequence ID" value="MCY0149554.1"/>
    <property type="molecule type" value="Genomic_DNA"/>
</dbReference>
<dbReference type="PANTHER" id="PTHR34408">
    <property type="entry name" value="FAMILY PROTEIN, PUTATIVE-RELATED"/>
    <property type="match status" value="1"/>
</dbReference>
<feature type="domain" description="SH3b" evidence="1">
    <location>
        <begin position="24"/>
        <end position="90"/>
    </location>
</feature>
<dbReference type="PROSITE" id="PS51781">
    <property type="entry name" value="SH3B"/>
    <property type="match status" value="1"/>
</dbReference>
<dbReference type="InterPro" id="IPR010466">
    <property type="entry name" value="DUF1058"/>
</dbReference>
<gene>
    <name evidence="2" type="ORF">OEG84_18040</name>
</gene>
<dbReference type="RefSeq" id="WP_267655014.1">
    <property type="nucleotide sequence ID" value="NZ_JAOVZR010000001.1"/>
</dbReference>
<name>A0ABT3ZE31_9HYPH</name>
<protein>
    <submittedName>
        <fullName evidence="2">SH3 domain-containing protein</fullName>
    </submittedName>
</protein>
<dbReference type="Proteomes" id="UP001073227">
    <property type="component" value="Unassembled WGS sequence"/>
</dbReference>
<organism evidence="2 3">
    <name type="scientific">Hoeflea algicola</name>
    <dbReference type="NCBI Taxonomy" id="2983763"/>
    <lineage>
        <taxon>Bacteria</taxon>
        <taxon>Pseudomonadati</taxon>
        <taxon>Pseudomonadota</taxon>
        <taxon>Alphaproteobacteria</taxon>
        <taxon>Hyphomicrobiales</taxon>
        <taxon>Rhizobiaceae</taxon>
        <taxon>Hoeflea</taxon>
    </lineage>
</organism>
<dbReference type="Gene3D" id="2.30.30.40">
    <property type="entry name" value="SH3 Domains"/>
    <property type="match status" value="2"/>
</dbReference>
<dbReference type="InterPro" id="IPR003646">
    <property type="entry name" value="SH3-like_bac-type"/>
</dbReference>
<keyword evidence="3" id="KW-1185">Reference proteome</keyword>